<organism evidence="7 8">
    <name type="scientific">Methanobrevibacter curvatus</name>
    <dbReference type="NCBI Taxonomy" id="49547"/>
    <lineage>
        <taxon>Archaea</taxon>
        <taxon>Methanobacteriati</taxon>
        <taxon>Methanobacteriota</taxon>
        <taxon>Methanomada group</taxon>
        <taxon>Methanobacteria</taxon>
        <taxon>Methanobacteriales</taxon>
        <taxon>Methanobacteriaceae</taxon>
        <taxon>Methanobrevibacter</taxon>
    </lineage>
</organism>
<dbReference type="STRING" id="49547.MBCUR_07390"/>
<dbReference type="HAMAP" id="MF_00545">
    <property type="entry name" value="Ribosomal_eS24"/>
    <property type="match status" value="1"/>
</dbReference>
<dbReference type="InterPro" id="IPR018098">
    <property type="entry name" value="Ribosomal_eS24_CS"/>
</dbReference>
<protein>
    <recommendedName>
        <fullName evidence="4">Small ribosomal subunit protein eS24</fullName>
    </recommendedName>
</protein>
<evidence type="ECO:0000256" key="1">
    <source>
        <dbReference type="ARBA" id="ARBA00009680"/>
    </source>
</evidence>
<reference evidence="7 8" key="1">
    <citation type="submission" date="2016-04" db="EMBL/GenBank/DDBJ databases">
        <title>Genome sequence of Methanobrevibacter curvatus DSM 11111.</title>
        <authorList>
            <person name="Poehlein A."/>
            <person name="Seedorf H."/>
            <person name="Daniel R."/>
        </authorList>
    </citation>
    <scope>NUCLEOTIDE SEQUENCE [LARGE SCALE GENOMIC DNA]</scope>
    <source>
        <strain evidence="7 8">DSM 11111</strain>
    </source>
</reference>
<proteinExistence type="inferred from homology"/>
<dbReference type="Proteomes" id="UP000077245">
    <property type="component" value="Unassembled WGS sequence"/>
</dbReference>
<dbReference type="GO" id="GO:0003735">
    <property type="term" value="F:structural constituent of ribosome"/>
    <property type="evidence" value="ECO:0007669"/>
    <property type="project" value="InterPro"/>
</dbReference>
<keyword evidence="3 4" id="KW-0687">Ribonucleoprotein</keyword>
<dbReference type="SUPFAM" id="SSF54189">
    <property type="entry name" value="Ribosomal proteins S24e, L23 and L15e"/>
    <property type="match status" value="1"/>
</dbReference>
<gene>
    <name evidence="4" type="primary">rps24e</name>
    <name evidence="7" type="ORF">MBCUR_07390</name>
</gene>
<dbReference type="InterPro" id="IPR001976">
    <property type="entry name" value="Ribosomal_eS24"/>
</dbReference>
<dbReference type="RefSeq" id="WP_067090361.1">
    <property type="nucleotide sequence ID" value="NZ_LWMV01000155.1"/>
</dbReference>
<comment type="caution">
    <text evidence="7">The sequence shown here is derived from an EMBL/GenBank/DDBJ whole genome shotgun (WGS) entry which is preliminary data.</text>
</comment>
<dbReference type="EMBL" id="LWMV01000155">
    <property type="protein sequence ID" value="KZX13128.1"/>
    <property type="molecule type" value="Genomic_DNA"/>
</dbReference>
<dbReference type="PATRIC" id="fig|49547.3.peg.802"/>
<evidence type="ECO:0000256" key="2">
    <source>
        <dbReference type="ARBA" id="ARBA00022980"/>
    </source>
</evidence>
<evidence type="ECO:0000256" key="5">
    <source>
        <dbReference type="RuleBase" id="RU004381"/>
    </source>
</evidence>
<dbReference type="GO" id="GO:0005840">
    <property type="term" value="C:ribosome"/>
    <property type="evidence" value="ECO:0007669"/>
    <property type="project" value="UniProtKB-KW"/>
</dbReference>
<dbReference type="PANTHER" id="PTHR10496">
    <property type="entry name" value="40S RIBOSOMAL PROTEIN S24"/>
    <property type="match status" value="1"/>
</dbReference>
<dbReference type="InterPro" id="IPR053709">
    <property type="entry name" value="eRP_eS24_sf"/>
</dbReference>
<evidence type="ECO:0000256" key="6">
    <source>
        <dbReference type="SAM" id="MobiDB-lite"/>
    </source>
</evidence>
<keyword evidence="2 4" id="KW-0689">Ribosomal protein</keyword>
<dbReference type="AlphaFoldDB" id="A0A166BBY0"/>
<dbReference type="OrthoDB" id="27533at2157"/>
<evidence type="ECO:0000256" key="3">
    <source>
        <dbReference type="ARBA" id="ARBA00023274"/>
    </source>
</evidence>
<feature type="compositionally biased region" description="Basic and acidic residues" evidence="6">
    <location>
        <begin position="86"/>
        <end position="103"/>
    </location>
</feature>
<dbReference type="Pfam" id="PF01282">
    <property type="entry name" value="Ribosomal_S24e"/>
    <property type="match status" value="1"/>
</dbReference>
<dbReference type="InterPro" id="IPR012678">
    <property type="entry name" value="Ribosomal_uL23/eL15/eS24_sf"/>
</dbReference>
<dbReference type="GO" id="GO:0006412">
    <property type="term" value="P:translation"/>
    <property type="evidence" value="ECO:0007669"/>
    <property type="project" value="UniProtKB-UniRule"/>
</dbReference>
<evidence type="ECO:0000313" key="7">
    <source>
        <dbReference type="EMBL" id="KZX13128.1"/>
    </source>
</evidence>
<evidence type="ECO:0000313" key="8">
    <source>
        <dbReference type="Proteomes" id="UP000077245"/>
    </source>
</evidence>
<sequence>MDIQIIEEKENKVLKRKEIKFDSIYTGEATPTILSVKSKLVSLLNSKKDLLVVDILQPNFGEAKAAGYAKIYDSVEALNDIETEHVIEKNKGEEPPVEEKKEEEVVEDTTEEFSSDDAEQEEPVETEAIEEESKDGDD</sequence>
<accession>A0A166BBY0</accession>
<name>A0A166BBY0_9EURY</name>
<feature type="region of interest" description="Disordered" evidence="6">
    <location>
        <begin position="86"/>
        <end position="138"/>
    </location>
</feature>
<dbReference type="GO" id="GO:1990904">
    <property type="term" value="C:ribonucleoprotein complex"/>
    <property type="evidence" value="ECO:0007669"/>
    <property type="project" value="UniProtKB-KW"/>
</dbReference>
<feature type="compositionally biased region" description="Acidic residues" evidence="6">
    <location>
        <begin position="104"/>
        <end position="138"/>
    </location>
</feature>
<evidence type="ECO:0000256" key="4">
    <source>
        <dbReference type="HAMAP-Rule" id="MF_00545"/>
    </source>
</evidence>
<keyword evidence="8" id="KW-1185">Reference proteome</keyword>
<comment type="similarity">
    <text evidence="1 4 5">Belongs to the eukaryotic ribosomal protein eS24 family.</text>
</comment>
<dbReference type="Gene3D" id="3.30.70.3370">
    <property type="match status" value="1"/>
</dbReference>
<dbReference type="PROSITE" id="PS00529">
    <property type="entry name" value="RIBOSOMAL_S24E"/>
    <property type="match status" value="1"/>
</dbReference>